<dbReference type="Gene3D" id="2.160.20.10">
    <property type="entry name" value="Single-stranded right-handed beta-helix, Pectin lyase-like"/>
    <property type="match status" value="3"/>
</dbReference>
<protein>
    <submittedName>
        <fullName evidence="2">Filamentous hemagglutinin N-terminal domain-containing protein</fullName>
    </submittedName>
</protein>
<evidence type="ECO:0000259" key="1">
    <source>
        <dbReference type="SMART" id="SM00912"/>
    </source>
</evidence>
<dbReference type="InterPro" id="IPR012334">
    <property type="entry name" value="Pectin_lyas_fold"/>
</dbReference>
<proteinExistence type="predicted"/>
<dbReference type="InterPro" id="IPR011050">
    <property type="entry name" value="Pectin_lyase_fold/virulence"/>
</dbReference>
<dbReference type="InterPro" id="IPR008638">
    <property type="entry name" value="FhaB/CdiA-like_TPS"/>
</dbReference>
<sequence>MLKVFWNWQKPADHTGGKLSLKIIILPLLHLLELGLIPAVGLAQIIPDNTLGTETSTITTPEPQTIRIEGGAIRGANLFHSFGEFNIGAGSSVYFTNPDAIQNIINRVTGGNPSQINGTLGVLGNANLFLLNPNGIIFGPNASLDIRGSFLVTTASSLLFENGIEYSANNPQAPPLLTINVPTGLQYGNNPGSIQLQNTNLQLPANQTLALIGGNTTIDGAKLQVPGGNIYLGCGSNCSLSPHGISFTLTGDEIGNNPPIPRDITITNAAEINVRGSDTGNIAITASNLDISGSSQLLAGIDTGLGNPTSQAGNITLNATGNINISDNSLIANQVLEESLGNGGNINIDTTSLFVTSGAELLTGTFSSGNGGHINIIATDSILFDSGKVKASVEILAPGNGGNININTGNLTVRNDAVLSNTKFGLGNGGDINIDVGDTINIDNRGYIGSDLRGGSRGNSGSVNIHTRSLFATNGGEISASLVFGDGAAGSVNINASGEIVFDNGSAYSRVELGSFGATSGINITANALTLTNGAQLDASTLWVGNAGDINLDVGSLVITRVSAINAETFGAGNGGNINITARDSILIDGGNTSFLTGIFSSVGRDGEGQGGDVNITTGSLTLLNGAYIQVENRGIGNAGNIIINARDSVVLDGVREEFSLPTEIQADVEDGAEGSAGNIEITTGSLSVTNGAQINTGTNGTGNGGDILIKAKDNVILDGVGPANLGGIFANVGDTGVGVGGNIEIETGALIVRNGGTITTSTFGQGDGGQLIITARDKVVVDGVSNQEFIDFSEEDEELDSAQFFSQEASFMRFSSSVASRVSEDAVGNGGDIEITTGSLVVSNGGELIASTQGDGNAGNINIAAKDRVIFDGVGSHQSASAAVTTVGIFASGDGGNINIAAESFSLTNQAFLSASSFGVGTAGNIQIAANSIFLADQAFLSANTIGGQGNISLNGGDIILRRGSGITTDASGDATGGNITINTTNLVALENSDISANAEDSFGGRVVVNARGIFGTQFRNETTAFSDITASSQLGAEFSGSVEINTPEVDPSSGLVNLPANFIDAASLMGRDPCNKGKESEFTITGRGGLPPTPFEAMTSGASVVEWARERESERPIGENPVSINQGQVMVNPRIVEATGWTLAADGTVVLTADLIGTNGMGIFANGCAALGE</sequence>
<feature type="domain" description="Filamentous haemagglutinin FhaB/tRNA nuclease CdiA-like TPS" evidence="1">
    <location>
        <begin position="50"/>
        <end position="161"/>
    </location>
</feature>
<dbReference type="Pfam" id="PF05860">
    <property type="entry name" value="TPS"/>
    <property type="match status" value="1"/>
</dbReference>
<evidence type="ECO:0000313" key="2">
    <source>
        <dbReference type="EMBL" id="HGF99375.1"/>
    </source>
</evidence>
<dbReference type="AlphaFoldDB" id="A0A7C3VPE3"/>
<dbReference type="SUPFAM" id="SSF51126">
    <property type="entry name" value="Pectin lyase-like"/>
    <property type="match status" value="6"/>
</dbReference>
<dbReference type="NCBIfam" id="TIGR01901">
    <property type="entry name" value="adhes_NPXG"/>
    <property type="match status" value="1"/>
</dbReference>
<name>A0A7C3VPE3_9CYAN</name>
<organism evidence="2">
    <name type="scientific">Planktothricoides sp. SpSt-374</name>
    <dbReference type="NCBI Taxonomy" id="2282167"/>
    <lineage>
        <taxon>Bacteria</taxon>
        <taxon>Bacillati</taxon>
        <taxon>Cyanobacteriota</taxon>
        <taxon>Cyanophyceae</taxon>
        <taxon>Oscillatoriophycideae</taxon>
        <taxon>Oscillatoriales</taxon>
        <taxon>Oscillatoriaceae</taxon>
        <taxon>Planktothricoides</taxon>
    </lineage>
</organism>
<dbReference type="SMART" id="SM00912">
    <property type="entry name" value="Haemagg_act"/>
    <property type="match status" value="1"/>
</dbReference>
<dbReference type="EMBL" id="DSPX01000013">
    <property type="protein sequence ID" value="HGF99375.1"/>
    <property type="molecule type" value="Genomic_DNA"/>
</dbReference>
<comment type="caution">
    <text evidence="2">The sequence shown here is derived from an EMBL/GenBank/DDBJ whole genome shotgun (WGS) entry which is preliminary data.</text>
</comment>
<reference evidence="2" key="1">
    <citation type="journal article" date="2020" name="mSystems">
        <title>Genome- and Community-Level Interaction Insights into Carbon Utilization and Element Cycling Functions of Hydrothermarchaeota in Hydrothermal Sediment.</title>
        <authorList>
            <person name="Zhou Z."/>
            <person name="Liu Y."/>
            <person name="Xu W."/>
            <person name="Pan J."/>
            <person name="Luo Z.H."/>
            <person name="Li M."/>
        </authorList>
    </citation>
    <scope>NUCLEOTIDE SEQUENCE [LARGE SCALE GENOMIC DNA]</scope>
    <source>
        <strain evidence="2">SpSt-374</strain>
    </source>
</reference>
<gene>
    <name evidence="2" type="ORF">ENR15_01555</name>
</gene>
<accession>A0A7C3VPE3</accession>